<comment type="caution">
    <text evidence="5">The sequence shown here is derived from an EMBL/GenBank/DDBJ whole genome shotgun (WGS) entry which is preliminary data.</text>
</comment>
<feature type="chain" id="PRO_5046628927" evidence="3">
    <location>
        <begin position="29"/>
        <end position="414"/>
    </location>
</feature>
<accession>A0ABU2L750</accession>
<evidence type="ECO:0000256" key="3">
    <source>
        <dbReference type="SAM" id="SignalP"/>
    </source>
</evidence>
<keyword evidence="6" id="KW-1185">Reference proteome</keyword>
<dbReference type="PROSITE" id="PS51257">
    <property type="entry name" value="PROKAR_LIPOPROTEIN"/>
    <property type="match status" value="1"/>
</dbReference>
<reference evidence="6" key="1">
    <citation type="submission" date="2023-07" db="EMBL/GenBank/DDBJ databases">
        <title>30 novel species of actinomycetes from the DSMZ collection.</title>
        <authorList>
            <person name="Nouioui I."/>
        </authorList>
    </citation>
    <scope>NUCLEOTIDE SEQUENCE [LARGE SCALE GENOMIC DNA]</scope>
    <source>
        <strain evidence="6">DSM 44917</strain>
    </source>
</reference>
<dbReference type="PANTHER" id="PTHR47235:SF1">
    <property type="entry name" value="BLR6548 PROTEIN"/>
    <property type="match status" value="1"/>
</dbReference>
<keyword evidence="2 3" id="KW-0732">Signal</keyword>
<dbReference type="Gene3D" id="3.40.50.2300">
    <property type="match status" value="2"/>
</dbReference>
<dbReference type="RefSeq" id="WP_311630278.1">
    <property type="nucleotide sequence ID" value="NZ_JAVREN010000011.1"/>
</dbReference>
<sequence>MSRHLASPRRRRTATALTTGLAVTVALAACGGNPASTPSSSDELEEGAELVIGGTFPLTGPLASYGALADGFRAYLEQVNEDGGVRGHRLRLEAMDDAYDPSRAAGNVRSLVQRENALLVVTFGGAPVVARDYLEQAGVPQFAFGGLSALSDVENYHYTRGWWPDLELEGRTAGAFMSEELDVDEVATIAINNDAGEDYVRGIEAQAEASGYEVVREQTYEPTDTVVSSQVNAVRGAEPGGLATLVTGAAEIAMLDYADQVELGIPTFLYSGSSSISAFLEPAGAAAEGVYAPLWLRDPADPQWEDDPALEEYRAVIAEHGDGAEADDIITANGYGLAAALVAAIESAEELTPDGILDAWDHLPPTELDVLLPGIRLEGNPETGRLVQDYQVSRFDGTSWQAEGDILRGSELGR</sequence>
<dbReference type="SUPFAM" id="SSF53822">
    <property type="entry name" value="Periplasmic binding protein-like I"/>
    <property type="match status" value="1"/>
</dbReference>
<protein>
    <submittedName>
        <fullName evidence="5">ABC transporter substrate-binding protein</fullName>
    </submittedName>
</protein>
<dbReference type="InterPro" id="IPR028081">
    <property type="entry name" value="Leu-bd"/>
</dbReference>
<evidence type="ECO:0000313" key="6">
    <source>
        <dbReference type="Proteomes" id="UP001183388"/>
    </source>
</evidence>
<gene>
    <name evidence="5" type="ORF">RM780_10195</name>
</gene>
<dbReference type="CDD" id="cd06343">
    <property type="entry name" value="PBP1_ABC_ligand_binding-like"/>
    <property type="match status" value="1"/>
</dbReference>
<evidence type="ECO:0000256" key="1">
    <source>
        <dbReference type="ARBA" id="ARBA00010062"/>
    </source>
</evidence>
<evidence type="ECO:0000259" key="4">
    <source>
        <dbReference type="Pfam" id="PF13458"/>
    </source>
</evidence>
<dbReference type="Pfam" id="PF13458">
    <property type="entry name" value="Peripla_BP_6"/>
    <property type="match status" value="1"/>
</dbReference>
<organism evidence="5 6">
    <name type="scientific">Streptomyces boetiae</name>
    <dbReference type="NCBI Taxonomy" id="3075541"/>
    <lineage>
        <taxon>Bacteria</taxon>
        <taxon>Bacillati</taxon>
        <taxon>Actinomycetota</taxon>
        <taxon>Actinomycetes</taxon>
        <taxon>Kitasatosporales</taxon>
        <taxon>Streptomycetaceae</taxon>
        <taxon>Streptomyces</taxon>
    </lineage>
</organism>
<dbReference type="Proteomes" id="UP001183388">
    <property type="component" value="Unassembled WGS sequence"/>
</dbReference>
<feature type="signal peptide" evidence="3">
    <location>
        <begin position="1"/>
        <end position="28"/>
    </location>
</feature>
<proteinExistence type="inferred from homology"/>
<dbReference type="PANTHER" id="PTHR47235">
    <property type="entry name" value="BLR6548 PROTEIN"/>
    <property type="match status" value="1"/>
</dbReference>
<dbReference type="InterPro" id="IPR028082">
    <property type="entry name" value="Peripla_BP_I"/>
</dbReference>
<evidence type="ECO:0000313" key="5">
    <source>
        <dbReference type="EMBL" id="MDT0307332.1"/>
    </source>
</evidence>
<name>A0ABU2L750_9ACTN</name>
<dbReference type="EMBL" id="JAVREN010000011">
    <property type="protein sequence ID" value="MDT0307332.1"/>
    <property type="molecule type" value="Genomic_DNA"/>
</dbReference>
<evidence type="ECO:0000256" key="2">
    <source>
        <dbReference type="ARBA" id="ARBA00022729"/>
    </source>
</evidence>
<feature type="domain" description="Leucine-binding protein" evidence="4">
    <location>
        <begin position="51"/>
        <end position="396"/>
    </location>
</feature>
<comment type="similarity">
    <text evidence="1">Belongs to the leucine-binding protein family.</text>
</comment>